<evidence type="ECO:0000259" key="5">
    <source>
        <dbReference type="Pfam" id="PF26168"/>
    </source>
</evidence>
<dbReference type="Pfam" id="PF26168">
    <property type="entry name" value="Glyco_transf_N"/>
    <property type="match status" value="1"/>
</dbReference>
<dbReference type="GO" id="GO:0008194">
    <property type="term" value="F:UDP-glycosyltransferase activity"/>
    <property type="evidence" value="ECO:0007669"/>
    <property type="project" value="InterPro"/>
</dbReference>
<evidence type="ECO:0000256" key="1">
    <source>
        <dbReference type="ARBA" id="ARBA00009995"/>
    </source>
</evidence>
<dbReference type="InterPro" id="IPR035595">
    <property type="entry name" value="UDP_glycos_trans_CS"/>
</dbReference>
<sequence>MDSEHRRVNVLLLPWLAHGHISPFLELAKRLATRNFDIHFCSTPFNITSIKQRLLPPNSSASIHFVELHLPPSPELPPPHHTANALPPHLMSSLKTAFNDSTSSFTTILKTLNPDLLIHDYVPLWAPVLASSMNIPAVQFLSVGATMASFAMHFSQNPTINFPFPSIYLRNHEQEKFKLVLEAVNRSKQIAPAQKCPENSSNMILIKSFREIEGKYIDYLSALTKKKVVTVGPLVQDPIDNPITDSEFIKWLDKKEPFSTVFVSFGSEYCLCKEEIEEIAHGLEQNKVNFIWVLRFHVELEKIGFKEALPEGFIQRVGNRGKVDERWAPQSRILGHRSIGGFVSHCGWSSVMESMKNGVPIIAMPMHFDQPLNARLVEEVGVGIEVKRDGNGRLHRKELAEVIRAVVKEESETGEKVRRRAKEVRECLRCKGDGGMDDVAEELFATMQHTSVKLQF</sequence>
<name>A0AAV5HY88_9ROSI</name>
<dbReference type="FunFam" id="3.40.50.2000:FF:000060">
    <property type="entry name" value="Glycosyltransferase"/>
    <property type="match status" value="1"/>
</dbReference>
<dbReference type="Pfam" id="PF00201">
    <property type="entry name" value="UDPGT"/>
    <property type="match status" value="1"/>
</dbReference>
<gene>
    <name evidence="6" type="ORF">SLEP1_g5432</name>
</gene>
<keyword evidence="3" id="KW-0328">Glycosyltransferase</keyword>
<feature type="domain" description="Glycosyltransferase N-terminal" evidence="5">
    <location>
        <begin position="7"/>
        <end position="235"/>
    </location>
</feature>
<keyword evidence="7" id="KW-1185">Reference proteome</keyword>
<accession>A0AAV5HY88</accession>
<dbReference type="InterPro" id="IPR002213">
    <property type="entry name" value="UDP_glucos_trans"/>
</dbReference>
<dbReference type="GO" id="GO:1901137">
    <property type="term" value="P:carbohydrate derivative biosynthetic process"/>
    <property type="evidence" value="ECO:0007669"/>
    <property type="project" value="UniProtKB-ARBA"/>
</dbReference>
<dbReference type="PANTHER" id="PTHR48044">
    <property type="entry name" value="GLYCOSYLTRANSFERASE"/>
    <property type="match status" value="1"/>
</dbReference>
<dbReference type="InterPro" id="IPR058980">
    <property type="entry name" value="Glyco_transf_N"/>
</dbReference>
<dbReference type="Proteomes" id="UP001054252">
    <property type="component" value="Unassembled WGS sequence"/>
</dbReference>
<dbReference type="EC" id="2.4.1.-" evidence="4"/>
<keyword evidence="2 3" id="KW-0808">Transferase</keyword>
<dbReference type="SUPFAM" id="SSF53756">
    <property type="entry name" value="UDP-Glycosyltransferase/glycogen phosphorylase"/>
    <property type="match status" value="1"/>
</dbReference>
<evidence type="ECO:0000313" key="7">
    <source>
        <dbReference type="Proteomes" id="UP001054252"/>
    </source>
</evidence>
<dbReference type="PANTHER" id="PTHR48044:SF29">
    <property type="entry name" value="GLYCOSYLTRANSFERASE"/>
    <property type="match status" value="1"/>
</dbReference>
<dbReference type="EMBL" id="BPVZ01000005">
    <property type="protein sequence ID" value="GKU91572.1"/>
    <property type="molecule type" value="Genomic_DNA"/>
</dbReference>
<dbReference type="Gene3D" id="3.40.50.2000">
    <property type="entry name" value="Glycogen Phosphorylase B"/>
    <property type="match status" value="2"/>
</dbReference>
<comment type="similarity">
    <text evidence="1 3">Belongs to the UDP-glycosyltransferase family.</text>
</comment>
<dbReference type="PROSITE" id="PS00375">
    <property type="entry name" value="UDPGT"/>
    <property type="match status" value="1"/>
</dbReference>
<evidence type="ECO:0000256" key="3">
    <source>
        <dbReference type="RuleBase" id="RU003718"/>
    </source>
</evidence>
<reference evidence="6 7" key="1">
    <citation type="journal article" date="2021" name="Commun. Biol.">
        <title>The genome of Shorea leprosula (Dipterocarpaceae) highlights the ecological relevance of drought in aseasonal tropical rainforests.</title>
        <authorList>
            <person name="Ng K.K.S."/>
            <person name="Kobayashi M.J."/>
            <person name="Fawcett J.A."/>
            <person name="Hatakeyama M."/>
            <person name="Paape T."/>
            <person name="Ng C.H."/>
            <person name="Ang C.C."/>
            <person name="Tnah L.H."/>
            <person name="Lee C.T."/>
            <person name="Nishiyama T."/>
            <person name="Sese J."/>
            <person name="O'Brien M.J."/>
            <person name="Copetti D."/>
            <person name="Mohd Noor M.I."/>
            <person name="Ong R.C."/>
            <person name="Putra M."/>
            <person name="Sireger I.Z."/>
            <person name="Indrioko S."/>
            <person name="Kosugi Y."/>
            <person name="Izuno A."/>
            <person name="Isagi Y."/>
            <person name="Lee S.L."/>
            <person name="Shimizu K.K."/>
        </authorList>
    </citation>
    <scope>NUCLEOTIDE SEQUENCE [LARGE SCALE GENOMIC DNA]</scope>
    <source>
        <strain evidence="6">214</strain>
    </source>
</reference>
<comment type="caution">
    <text evidence="6">The sequence shown here is derived from an EMBL/GenBank/DDBJ whole genome shotgun (WGS) entry which is preliminary data.</text>
</comment>
<dbReference type="AlphaFoldDB" id="A0AAV5HY88"/>
<protein>
    <recommendedName>
        <fullName evidence="4">Glycosyltransferase</fullName>
        <ecNumber evidence="4">2.4.1.-</ecNumber>
    </recommendedName>
</protein>
<evidence type="ECO:0000313" key="6">
    <source>
        <dbReference type="EMBL" id="GKU91572.1"/>
    </source>
</evidence>
<evidence type="ECO:0000256" key="2">
    <source>
        <dbReference type="ARBA" id="ARBA00022679"/>
    </source>
</evidence>
<dbReference type="CDD" id="cd03784">
    <property type="entry name" value="GT1_Gtf-like"/>
    <property type="match status" value="1"/>
</dbReference>
<evidence type="ECO:0000256" key="4">
    <source>
        <dbReference type="RuleBase" id="RU362057"/>
    </source>
</evidence>
<proteinExistence type="inferred from homology"/>
<organism evidence="6 7">
    <name type="scientific">Rubroshorea leprosula</name>
    <dbReference type="NCBI Taxonomy" id="152421"/>
    <lineage>
        <taxon>Eukaryota</taxon>
        <taxon>Viridiplantae</taxon>
        <taxon>Streptophyta</taxon>
        <taxon>Embryophyta</taxon>
        <taxon>Tracheophyta</taxon>
        <taxon>Spermatophyta</taxon>
        <taxon>Magnoliopsida</taxon>
        <taxon>eudicotyledons</taxon>
        <taxon>Gunneridae</taxon>
        <taxon>Pentapetalae</taxon>
        <taxon>rosids</taxon>
        <taxon>malvids</taxon>
        <taxon>Malvales</taxon>
        <taxon>Dipterocarpaceae</taxon>
        <taxon>Rubroshorea</taxon>
    </lineage>
</organism>